<keyword evidence="7" id="KW-0813">Transport</keyword>
<organism evidence="11 12">
    <name type="scientific">Jeongeupia naejangsanensis</name>
    <dbReference type="NCBI Taxonomy" id="613195"/>
    <lineage>
        <taxon>Bacteria</taxon>
        <taxon>Pseudomonadati</taxon>
        <taxon>Pseudomonadota</taxon>
        <taxon>Betaproteobacteria</taxon>
        <taxon>Neisseriales</taxon>
        <taxon>Chitinibacteraceae</taxon>
        <taxon>Jeongeupia</taxon>
    </lineage>
</organism>
<keyword evidence="4 7" id="KW-0812">Transmembrane</keyword>
<sequence length="540" mass="59626">MRLITLIFLFCLSLLAHAGDASAPASSPPAAAAAASADVVPLVLNNRTIVVFRGNLLGSTPQQRKDAAEKRIRRLVGDATPLKLSVRTNDEGGSLMYDGNPLFFISTADVDTLAGETLHGDLENAKQELTDLFTDMRGFDKPQEWLVAIAKAVAATLMFAFALWLLGRLWQLWSRLVRFVLGQIIQKLKHMRSVVPVRLIKLGLRLLGYLIFWPSALSIAYVWMSFVLRCFPYTRIWGEQLDAAMLGLASQFAIAILSALPSLAVVVLILLLTRWFVRGINYLFVQVESGRVQLGFFDADTAATTRKLLSVAAWLFAVAMIYPYLPGANTDAFKGLSVIVGLMVSLGASSVVGQFASGLILIYSRSIKVGEYVQIGDEEGTVMEIGMFATKVHTNLREEVSIPNSVLVSQSVKNFSRLARGGGVICKIVVTIGYDTPWRQVHAMLLEAARRTAGLRQDPPSVVYQTALSDFYVEYHLRFALDEPRLRLQILSELNGNVQDVFNEYGVQIMSPNYEDDPHTPKLVKPEDFYLAPAKRPDAP</sequence>
<dbReference type="Gene3D" id="3.30.70.100">
    <property type="match status" value="1"/>
</dbReference>
<dbReference type="InterPro" id="IPR011066">
    <property type="entry name" value="MscS_channel_C_sf"/>
</dbReference>
<gene>
    <name evidence="11" type="ORF">JMJ54_05405</name>
</gene>
<dbReference type="InterPro" id="IPR006685">
    <property type="entry name" value="MscS_channel_2nd"/>
</dbReference>
<feature type="domain" description="Mechanosensitive ion channel MscS" evidence="9">
    <location>
        <begin position="351"/>
        <end position="417"/>
    </location>
</feature>
<keyword evidence="5 7" id="KW-1133">Transmembrane helix</keyword>
<evidence type="ECO:0000256" key="2">
    <source>
        <dbReference type="ARBA" id="ARBA00008017"/>
    </source>
</evidence>
<dbReference type="InterPro" id="IPR023408">
    <property type="entry name" value="MscS_beta-dom_sf"/>
</dbReference>
<feature type="signal peptide" evidence="8">
    <location>
        <begin position="1"/>
        <end position="18"/>
    </location>
</feature>
<feature type="transmembrane region" description="Helical" evidence="7">
    <location>
        <begin position="248"/>
        <end position="272"/>
    </location>
</feature>
<name>A0ABS2BI24_9NEIS</name>
<comment type="caution">
    <text evidence="7">Lacks conserved residue(s) required for the propagation of feature annotation.</text>
</comment>
<comment type="subunit">
    <text evidence="7">Homoheptamer.</text>
</comment>
<feature type="chain" id="PRO_5047367859" description="Small-conductance mechanosensitive channel" evidence="8">
    <location>
        <begin position="19"/>
        <end position="540"/>
    </location>
</feature>
<dbReference type="InterPro" id="IPR010920">
    <property type="entry name" value="LSM_dom_sf"/>
</dbReference>
<feature type="transmembrane region" description="Helical" evidence="7">
    <location>
        <begin position="308"/>
        <end position="325"/>
    </location>
</feature>
<evidence type="ECO:0000256" key="3">
    <source>
        <dbReference type="ARBA" id="ARBA00022475"/>
    </source>
</evidence>
<dbReference type="Proteomes" id="UP000809431">
    <property type="component" value="Unassembled WGS sequence"/>
</dbReference>
<evidence type="ECO:0000256" key="6">
    <source>
        <dbReference type="ARBA" id="ARBA00023136"/>
    </source>
</evidence>
<keyword evidence="7" id="KW-0406">Ion transport</keyword>
<dbReference type="SUPFAM" id="SSF82689">
    <property type="entry name" value="Mechanosensitive channel protein MscS (YggB), C-terminal domain"/>
    <property type="match status" value="1"/>
</dbReference>
<feature type="transmembrane region" description="Helical" evidence="7">
    <location>
        <begin position="337"/>
        <end position="363"/>
    </location>
</feature>
<dbReference type="SUPFAM" id="SSF50182">
    <property type="entry name" value="Sm-like ribonucleoproteins"/>
    <property type="match status" value="1"/>
</dbReference>
<dbReference type="Pfam" id="PF21082">
    <property type="entry name" value="MS_channel_3rd"/>
    <property type="match status" value="1"/>
</dbReference>
<protein>
    <recommendedName>
        <fullName evidence="7">Small-conductance mechanosensitive channel</fullName>
    </recommendedName>
</protein>
<evidence type="ECO:0000256" key="8">
    <source>
        <dbReference type="SAM" id="SignalP"/>
    </source>
</evidence>
<evidence type="ECO:0000256" key="7">
    <source>
        <dbReference type="RuleBase" id="RU369025"/>
    </source>
</evidence>
<accession>A0ABS2BI24</accession>
<dbReference type="Gene3D" id="1.10.287.1260">
    <property type="match status" value="1"/>
</dbReference>
<comment type="similarity">
    <text evidence="2 7">Belongs to the MscS (TC 1.A.23) family.</text>
</comment>
<comment type="subcellular location">
    <subcellularLocation>
        <location evidence="7">Cell inner membrane</location>
        <topology evidence="7">Multi-pass membrane protein</topology>
    </subcellularLocation>
    <subcellularLocation>
        <location evidence="1">Cell membrane</location>
        <topology evidence="1">Multi-pass membrane protein</topology>
    </subcellularLocation>
</comment>
<reference evidence="11 12" key="1">
    <citation type="submission" date="2021-01" db="EMBL/GenBank/DDBJ databases">
        <title>Draft Genome Sequence and Polyhydroxyalkanoate Biosynthetic Potential of Jeongeupia naejangsanensis Type Strain DSM 24253.</title>
        <authorList>
            <person name="Turrini P."/>
            <person name="Artuso I."/>
            <person name="Lugli G.A."/>
            <person name="Frangipani E."/>
            <person name="Ventura M."/>
            <person name="Visca P."/>
        </authorList>
    </citation>
    <scope>NUCLEOTIDE SEQUENCE [LARGE SCALE GENOMIC DNA]</scope>
    <source>
        <strain evidence="11 12">DSM 24253</strain>
    </source>
</reference>
<keyword evidence="6 7" id="KW-0472">Membrane</keyword>
<evidence type="ECO:0000259" key="10">
    <source>
        <dbReference type="Pfam" id="PF21082"/>
    </source>
</evidence>
<dbReference type="Gene3D" id="2.30.30.60">
    <property type="match status" value="1"/>
</dbReference>
<evidence type="ECO:0000313" key="11">
    <source>
        <dbReference type="EMBL" id="MBM3115259.1"/>
    </source>
</evidence>
<dbReference type="RefSeq" id="WP_203536941.1">
    <property type="nucleotide sequence ID" value="NZ_JAESND010000002.1"/>
</dbReference>
<keyword evidence="3" id="KW-1003">Cell membrane</keyword>
<evidence type="ECO:0000259" key="9">
    <source>
        <dbReference type="Pfam" id="PF00924"/>
    </source>
</evidence>
<proteinExistence type="inferred from homology"/>
<evidence type="ECO:0000256" key="4">
    <source>
        <dbReference type="ARBA" id="ARBA00022692"/>
    </source>
</evidence>
<keyword evidence="8" id="KW-0732">Signal</keyword>
<feature type="domain" description="Mechanosensitive ion channel MscS C-terminal" evidence="10">
    <location>
        <begin position="427"/>
        <end position="509"/>
    </location>
</feature>
<evidence type="ECO:0000256" key="1">
    <source>
        <dbReference type="ARBA" id="ARBA00004651"/>
    </source>
</evidence>
<dbReference type="EMBL" id="JAESND010000002">
    <property type="protein sequence ID" value="MBM3115259.1"/>
    <property type="molecule type" value="Genomic_DNA"/>
</dbReference>
<dbReference type="PANTHER" id="PTHR30221:SF18">
    <property type="entry name" value="SLL0590 PROTEIN"/>
    <property type="match status" value="1"/>
</dbReference>
<dbReference type="InterPro" id="IPR049278">
    <property type="entry name" value="MS_channel_C"/>
</dbReference>
<keyword evidence="7" id="KW-0997">Cell inner membrane</keyword>
<dbReference type="InterPro" id="IPR045275">
    <property type="entry name" value="MscS_archaea/bacteria_type"/>
</dbReference>
<evidence type="ECO:0000313" key="12">
    <source>
        <dbReference type="Proteomes" id="UP000809431"/>
    </source>
</evidence>
<comment type="function">
    <text evidence="7">Mechanosensitive channel that participates in the regulation of osmotic pressure changes within the cell, opening in response to stretch forces in the membrane lipid bilayer, without the need for other proteins. Contributes to normal resistance to hypoosmotic shock. Forms an ion channel of 1.0 nanosiemens conductance with a slight preference for anions.</text>
</comment>
<evidence type="ECO:0000256" key="5">
    <source>
        <dbReference type="ARBA" id="ARBA00022989"/>
    </source>
</evidence>
<feature type="transmembrane region" description="Helical" evidence="7">
    <location>
        <begin position="206"/>
        <end position="228"/>
    </location>
</feature>
<dbReference type="Pfam" id="PF00924">
    <property type="entry name" value="MS_channel_2nd"/>
    <property type="match status" value="1"/>
</dbReference>
<keyword evidence="7" id="KW-0407">Ion channel</keyword>
<feature type="transmembrane region" description="Helical" evidence="7">
    <location>
        <begin position="145"/>
        <end position="166"/>
    </location>
</feature>
<keyword evidence="12" id="KW-1185">Reference proteome</keyword>
<comment type="caution">
    <text evidence="11">The sequence shown here is derived from an EMBL/GenBank/DDBJ whole genome shotgun (WGS) entry which is preliminary data.</text>
</comment>
<dbReference type="PANTHER" id="PTHR30221">
    <property type="entry name" value="SMALL-CONDUCTANCE MECHANOSENSITIVE CHANNEL"/>
    <property type="match status" value="1"/>
</dbReference>